<dbReference type="AlphaFoldDB" id="A0A1H9MIR3"/>
<proteinExistence type="predicted"/>
<dbReference type="STRING" id="137733.SAMN05421767_12727"/>
<gene>
    <name evidence="2" type="ORF">SAMN05421767_12727</name>
</gene>
<feature type="transmembrane region" description="Helical" evidence="1">
    <location>
        <begin position="43"/>
        <end position="65"/>
    </location>
</feature>
<keyword evidence="1" id="KW-1133">Transmembrane helix</keyword>
<feature type="transmembrane region" description="Helical" evidence="1">
    <location>
        <begin position="103"/>
        <end position="123"/>
    </location>
</feature>
<keyword evidence="1" id="KW-0472">Membrane</keyword>
<evidence type="ECO:0000313" key="2">
    <source>
        <dbReference type="EMBL" id="SER23596.1"/>
    </source>
</evidence>
<organism evidence="2 3">
    <name type="scientific">Granulicatella balaenopterae</name>
    <dbReference type="NCBI Taxonomy" id="137733"/>
    <lineage>
        <taxon>Bacteria</taxon>
        <taxon>Bacillati</taxon>
        <taxon>Bacillota</taxon>
        <taxon>Bacilli</taxon>
        <taxon>Lactobacillales</taxon>
        <taxon>Carnobacteriaceae</taxon>
        <taxon>Granulicatella</taxon>
    </lineage>
</organism>
<keyword evidence="1" id="KW-0812">Transmembrane</keyword>
<evidence type="ECO:0000313" key="3">
    <source>
        <dbReference type="Proteomes" id="UP000198556"/>
    </source>
</evidence>
<feature type="transmembrane region" description="Helical" evidence="1">
    <location>
        <begin position="77"/>
        <end position="97"/>
    </location>
</feature>
<sequence length="127" mass="14266">MIKYLKRFTHIACGYEAIAIIAMFLASRHIFSLDKYLGTAFNQMVAGVMVFGLAAFVIVAVAGIKQDFTKSIKWQDSLKQGAIILGFIVVNAIVMYIRYRTSLVQSVILLVMTTICLLLYPYFKIAE</sequence>
<protein>
    <submittedName>
        <fullName evidence="2">Uncharacterized protein</fullName>
    </submittedName>
</protein>
<dbReference type="EMBL" id="FOGF01000027">
    <property type="protein sequence ID" value="SER23596.1"/>
    <property type="molecule type" value="Genomic_DNA"/>
</dbReference>
<feature type="transmembrane region" description="Helical" evidence="1">
    <location>
        <begin position="12"/>
        <end position="31"/>
    </location>
</feature>
<reference evidence="2 3" key="1">
    <citation type="submission" date="2016-10" db="EMBL/GenBank/DDBJ databases">
        <authorList>
            <person name="de Groot N.N."/>
        </authorList>
    </citation>
    <scope>NUCLEOTIDE SEQUENCE [LARGE SCALE GENOMIC DNA]</scope>
    <source>
        <strain evidence="2 3">DSM 15827</strain>
    </source>
</reference>
<evidence type="ECO:0000256" key="1">
    <source>
        <dbReference type="SAM" id="Phobius"/>
    </source>
</evidence>
<name>A0A1H9MIR3_9LACT</name>
<dbReference type="Proteomes" id="UP000198556">
    <property type="component" value="Unassembled WGS sequence"/>
</dbReference>
<dbReference type="RefSeq" id="WP_089747088.1">
    <property type="nucleotide sequence ID" value="NZ_FOGF01000027.1"/>
</dbReference>
<keyword evidence="3" id="KW-1185">Reference proteome</keyword>
<accession>A0A1H9MIR3</accession>